<dbReference type="Proteomes" id="UP000075809">
    <property type="component" value="Unassembled WGS sequence"/>
</dbReference>
<dbReference type="EMBL" id="KQ982098">
    <property type="protein sequence ID" value="KYQ60034.1"/>
    <property type="molecule type" value="Genomic_DNA"/>
</dbReference>
<dbReference type="InterPro" id="IPR050951">
    <property type="entry name" value="Retrovirus_Pol_polyprotein"/>
</dbReference>
<dbReference type="InterPro" id="IPR001584">
    <property type="entry name" value="Integrase_cat-core"/>
</dbReference>
<name>A0A151XHZ8_9HYME</name>
<organism evidence="2 3">
    <name type="scientific">Mycetomoellerius zeteki</name>
    <dbReference type="NCBI Taxonomy" id="64791"/>
    <lineage>
        <taxon>Eukaryota</taxon>
        <taxon>Metazoa</taxon>
        <taxon>Ecdysozoa</taxon>
        <taxon>Arthropoda</taxon>
        <taxon>Hexapoda</taxon>
        <taxon>Insecta</taxon>
        <taxon>Pterygota</taxon>
        <taxon>Neoptera</taxon>
        <taxon>Endopterygota</taxon>
        <taxon>Hymenoptera</taxon>
        <taxon>Apocrita</taxon>
        <taxon>Aculeata</taxon>
        <taxon>Formicoidea</taxon>
        <taxon>Formicidae</taxon>
        <taxon>Myrmicinae</taxon>
        <taxon>Mycetomoellerius</taxon>
    </lineage>
</organism>
<sequence>MGRQEGWLHSIEKDAPLDTYHIDHLGPMLSTQKRYQYIFVIVDAFTKYVWLYPTKSTGVTEVLDHLIQQSAVFGNPRRIISDQGSAFTSNDFKSYCADEGILHDLIVTGVPRGNGQVERVNRILIPLLTKLTMTQPTQWF</sequence>
<dbReference type="PANTHER" id="PTHR37984:SF5">
    <property type="entry name" value="PROTEIN NYNRIN-LIKE"/>
    <property type="match status" value="1"/>
</dbReference>
<dbReference type="InterPro" id="IPR012337">
    <property type="entry name" value="RNaseH-like_sf"/>
</dbReference>
<feature type="domain" description="Integrase catalytic" evidence="1">
    <location>
        <begin position="12"/>
        <end position="140"/>
    </location>
</feature>
<keyword evidence="3" id="KW-1185">Reference proteome</keyword>
<evidence type="ECO:0000313" key="2">
    <source>
        <dbReference type="EMBL" id="KYQ60034.1"/>
    </source>
</evidence>
<dbReference type="SUPFAM" id="SSF53098">
    <property type="entry name" value="Ribonuclease H-like"/>
    <property type="match status" value="1"/>
</dbReference>
<gene>
    <name evidence="2" type="ORF">ALC60_00925</name>
</gene>
<dbReference type="Gene3D" id="3.30.420.10">
    <property type="entry name" value="Ribonuclease H-like superfamily/Ribonuclease H"/>
    <property type="match status" value="1"/>
</dbReference>
<accession>A0A151XHZ8</accession>
<reference evidence="2 3" key="1">
    <citation type="submission" date="2015-09" db="EMBL/GenBank/DDBJ databases">
        <title>Trachymyrmex zeteki WGS genome.</title>
        <authorList>
            <person name="Nygaard S."/>
            <person name="Hu H."/>
            <person name="Boomsma J."/>
            <person name="Zhang G."/>
        </authorList>
    </citation>
    <scope>NUCLEOTIDE SEQUENCE [LARGE SCALE GENOMIC DNA]</scope>
    <source>
        <strain evidence="2">Tzet28-1</strain>
        <tissue evidence="2">Whole body</tissue>
    </source>
</reference>
<protein>
    <submittedName>
        <fullName evidence="2">Pro-Pol polyprotein</fullName>
    </submittedName>
</protein>
<evidence type="ECO:0000259" key="1">
    <source>
        <dbReference type="PROSITE" id="PS50994"/>
    </source>
</evidence>
<proteinExistence type="predicted"/>
<dbReference type="AlphaFoldDB" id="A0A151XHZ8"/>
<dbReference type="PANTHER" id="PTHR37984">
    <property type="entry name" value="PROTEIN CBG26694"/>
    <property type="match status" value="1"/>
</dbReference>
<evidence type="ECO:0000313" key="3">
    <source>
        <dbReference type="Proteomes" id="UP000075809"/>
    </source>
</evidence>
<dbReference type="InterPro" id="IPR036397">
    <property type="entry name" value="RNaseH_sf"/>
</dbReference>
<dbReference type="GO" id="GO:0015074">
    <property type="term" value="P:DNA integration"/>
    <property type="evidence" value="ECO:0007669"/>
    <property type="project" value="InterPro"/>
</dbReference>
<dbReference type="PROSITE" id="PS50994">
    <property type="entry name" value="INTEGRASE"/>
    <property type="match status" value="1"/>
</dbReference>
<dbReference type="GO" id="GO:0003676">
    <property type="term" value="F:nucleic acid binding"/>
    <property type="evidence" value="ECO:0007669"/>
    <property type="project" value="InterPro"/>
</dbReference>
<dbReference type="Pfam" id="PF00665">
    <property type="entry name" value="rve"/>
    <property type="match status" value="1"/>
</dbReference>
<dbReference type="STRING" id="64791.A0A151XHZ8"/>